<dbReference type="Proteomes" id="UP000622797">
    <property type="component" value="Unassembled WGS sequence"/>
</dbReference>
<sequence length="502" mass="56592">MNTIKGLLGLNPQQNQLPKFEGDDVYPTALLDDTKSFRDMILYWTFHFNDVLDPDKLHTSLARLLEIGDWKKLGGRQRINDQDKLELHVPKTFTNERPSVKYSSRVIDMNIDDHPVAKRFPKASTKPSIHPGDQEFKEFATTSDDAFNGSDLLFGDKPQMSLNVVSFKDATLVSLVWPHTLMDAEGLQALLQNWSLVLAGRENEVVPLLGARQDVTCDIAETPVDQDEDLHIAHKRVSGFKLFVFGMRFLWDLFWHGKPQYRTIFMPKATIAKVRNQALQEMTATPNVVGNEKPFISEGDVISAWTARMVALSDPRQLPVSILNAANLRNRFELLTRSTGVYVQNLAIVVFAFVSPALIRGPLGPVALANRKHVVDQTTQPQLRALLQTLLSESRKGIEVVLFGEPKMLLVIITNWTKAYLTQAADFSSAVIRQGEATETRKNDLGQMTQVYLSAAKDSIMSKNVMIMKSKDNEGNYWLEGLFVPRTWVKIEEEIARLASDE</sequence>
<dbReference type="Gene3D" id="3.30.559.10">
    <property type="entry name" value="Chloramphenicol acetyltransferase-like domain"/>
    <property type="match status" value="2"/>
</dbReference>
<gene>
    <name evidence="1" type="ORF">FSARC_12853</name>
</gene>
<dbReference type="EMBL" id="JABEXW010000907">
    <property type="protein sequence ID" value="KAF4951702.1"/>
    <property type="molecule type" value="Genomic_DNA"/>
</dbReference>
<reference evidence="1" key="2">
    <citation type="submission" date="2020-05" db="EMBL/GenBank/DDBJ databases">
        <authorList>
            <person name="Kim H.-S."/>
            <person name="Proctor R.H."/>
            <person name="Brown D.W."/>
        </authorList>
    </citation>
    <scope>NUCLEOTIDE SEQUENCE</scope>
    <source>
        <strain evidence="1">NRRL 20472</strain>
    </source>
</reference>
<reference evidence="1" key="1">
    <citation type="journal article" date="2020" name="BMC Genomics">
        <title>Correction to: Identification and distribution of gene clusters required for synthesis of sphingolipid metabolism inhibitors in diverse species of the filamentous fungus Fusarium.</title>
        <authorList>
            <person name="Kim H.S."/>
            <person name="Lohmar J.M."/>
            <person name="Busman M."/>
            <person name="Brown D.W."/>
            <person name="Naumann T.A."/>
            <person name="Divon H.H."/>
            <person name="Lysoe E."/>
            <person name="Uhlig S."/>
            <person name="Proctor R.H."/>
        </authorList>
    </citation>
    <scope>NUCLEOTIDE SEQUENCE</scope>
    <source>
        <strain evidence="1">NRRL 20472</strain>
    </source>
</reference>
<accession>A0A8H4T5Q3</accession>
<dbReference type="OrthoDB" id="21502at2759"/>
<keyword evidence="2" id="KW-1185">Reference proteome</keyword>
<dbReference type="AlphaFoldDB" id="A0A8H4T5Q3"/>
<proteinExistence type="predicted"/>
<dbReference type="InterPro" id="IPR023213">
    <property type="entry name" value="CAT-like_dom_sf"/>
</dbReference>
<evidence type="ECO:0000313" key="1">
    <source>
        <dbReference type="EMBL" id="KAF4951702.1"/>
    </source>
</evidence>
<evidence type="ECO:0000313" key="2">
    <source>
        <dbReference type="Proteomes" id="UP000622797"/>
    </source>
</evidence>
<protein>
    <submittedName>
        <fullName evidence="1">Uncharacterized protein</fullName>
    </submittedName>
</protein>
<comment type="caution">
    <text evidence="1">The sequence shown here is derived from an EMBL/GenBank/DDBJ whole genome shotgun (WGS) entry which is preliminary data.</text>
</comment>
<name>A0A8H4T5Q3_9HYPO</name>
<organism evidence="1 2">
    <name type="scientific">Fusarium sarcochroum</name>
    <dbReference type="NCBI Taxonomy" id="1208366"/>
    <lineage>
        <taxon>Eukaryota</taxon>
        <taxon>Fungi</taxon>
        <taxon>Dikarya</taxon>
        <taxon>Ascomycota</taxon>
        <taxon>Pezizomycotina</taxon>
        <taxon>Sordariomycetes</taxon>
        <taxon>Hypocreomycetidae</taxon>
        <taxon>Hypocreales</taxon>
        <taxon>Nectriaceae</taxon>
        <taxon>Fusarium</taxon>
        <taxon>Fusarium lateritium species complex</taxon>
    </lineage>
</organism>